<evidence type="ECO:0000313" key="2">
    <source>
        <dbReference type="Proteomes" id="UP000325395"/>
    </source>
</evidence>
<dbReference type="EMBL" id="ML735789">
    <property type="protein sequence ID" value="KAE8414269.1"/>
    <property type="molecule type" value="Genomic_DNA"/>
</dbReference>
<dbReference type="PANTHER" id="PTHR24148:SF64">
    <property type="entry name" value="HETEROKARYON INCOMPATIBILITY DOMAIN-CONTAINING PROTEIN"/>
    <property type="match status" value="1"/>
</dbReference>
<gene>
    <name evidence="1" type="ORF">BDV36DRAFT_286323</name>
</gene>
<evidence type="ECO:0000313" key="1">
    <source>
        <dbReference type="EMBL" id="KAE8414269.1"/>
    </source>
</evidence>
<dbReference type="PANTHER" id="PTHR24148">
    <property type="entry name" value="ANKYRIN REPEAT DOMAIN-CONTAINING PROTEIN 39 HOMOLOG-RELATED"/>
    <property type="match status" value="1"/>
</dbReference>
<sequence>MSSPAAPNLEGIRLIIIHPGSYSDHIRCDIRLATLADSPPPYYALSHIHLNGENFDIRKNLAKTFRQLRRGDKAVDEKRAEKVVAFLGDHDASSLLLFKVLQGLERQVNIGYILMRLGSEDLASIKDATYTFLAREYWSRAWIVQELILGLSFSALQTLFDGLAGGPDRYARFSPSTRWHPRFQQLLKTGSTLSTNGFLDGFLDSRCSYPQDHIYAFYNLFPEEIKSYIEVNAAQGIIKETRSLHIITLRGRQMRPVDLWQYNLPSCNDEPIAKFSKDGKRLEVKGVMIGQICTTVFRNPLASRPFEDIDFKDEGRINTEWEYACECIYFIISRFIDDVELLKVVLNDNDDVACLPGHDSLLAILDSEYELSRFNFHEFAQYLHSRQPCTFRYDGSFLHQQHRSILPEKDPTTEDLAIVPQSACMNDVLCAIHGCEPLMILRKERESYRVIGEAKVFRRIGDKSFGYKELRGSFILK</sequence>
<protein>
    <recommendedName>
        <fullName evidence="3">Heterokaryon incompatibility domain-containing protein</fullName>
    </recommendedName>
</protein>
<keyword evidence="2" id="KW-1185">Reference proteome</keyword>
<proteinExistence type="predicted"/>
<dbReference type="InterPro" id="IPR052895">
    <property type="entry name" value="HetReg/Transcr_Mod"/>
</dbReference>
<organism evidence="1 2">
    <name type="scientific">Aspergillus pseudocaelatus</name>
    <dbReference type="NCBI Taxonomy" id="1825620"/>
    <lineage>
        <taxon>Eukaryota</taxon>
        <taxon>Fungi</taxon>
        <taxon>Dikarya</taxon>
        <taxon>Ascomycota</taxon>
        <taxon>Pezizomycotina</taxon>
        <taxon>Eurotiomycetes</taxon>
        <taxon>Eurotiomycetidae</taxon>
        <taxon>Eurotiales</taxon>
        <taxon>Aspergillaceae</taxon>
        <taxon>Aspergillus</taxon>
        <taxon>Aspergillus subgen. Circumdati</taxon>
    </lineage>
</organism>
<dbReference type="Proteomes" id="UP000325395">
    <property type="component" value="Unassembled WGS sequence"/>
</dbReference>
<accession>A0ABQ6WAV1</accession>
<name>A0ABQ6WAV1_9EURO</name>
<reference evidence="1 2" key="1">
    <citation type="submission" date="2019-04" db="EMBL/GenBank/DDBJ databases">
        <authorList>
            <consortium name="DOE Joint Genome Institute"/>
            <person name="Mondo S."/>
            <person name="Kjaerbolling I."/>
            <person name="Vesth T."/>
            <person name="Frisvad J.C."/>
            <person name="Nybo J.L."/>
            <person name="Theobald S."/>
            <person name="Kildgaard S."/>
            <person name="Isbrandt T."/>
            <person name="Kuo A."/>
            <person name="Sato A."/>
            <person name="Lyhne E.K."/>
            <person name="Kogle M.E."/>
            <person name="Wiebenga A."/>
            <person name="Kun R.S."/>
            <person name="Lubbers R.J."/>
            <person name="Makela M.R."/>
            <person name="Barry K."/>
            <person name="Chovatia M."/>
            <person name="Clum A."/>
            <person name="Daum C."/>
            <person name="Haridas S."/>
            <person name="He G."/>
            <person name="LaButti K."/>
            <person name="Lipzen A."/>
            <person name="Riley R."/>
            <person name="Salamov A."/>
            <person name="Simmons B.A."/>
            <person name="Magnuson J.K."/>
            <person name="Henrissat B."/>
            <person name="Mortensen U.H."/>
            <person name="Larsen T.O."/>
            <person name="Devries R.P."/>
            <person name="Grigoriev I.V."/>
            <person name="Machida M."/>
            <person name="Baker S.E."/>
            <person name="Andersen M.R."/>
            <person name="Cantor M.N."/>
            <person name="Hua S.X."/>
        </authorList>
    </citation>
    <scope>NUCLEOTIDE SEQUENCE [LARGE SCALE GENOMIC DNA]</scope>
    <source>
        <strain evidence="1 2">CBS 117616</strain>
    </source>
</reference>
<evidence type="ECO:0008006" key="3">
    <source>
        <dbReference type="Google" id="ProtNLM"/>
    </source>
</evidence>